<proteinExistence type="predicted"/>
<comment type="caution">
    <text evidence="1">The sequence shown here is derived from an EMBL/GenBank/DDBJ whole genome shotgun (WGS) entry which is preliminary data.</text>
</comment>
<evidence type="ECO:0000313" key="1">
    <source>
        <dbReference type="EMBL" id="MBD1389465.1"/>
    </source>
</evidence>
<dbReference type="Proteomes" id="UP000638014">
    <property type="component" value="Unassembled WGS sequence"/>
</dbReference>
<dbReference type="AlphaFoldDB" id="A0A8J6QH48"/>
<dbReference type="RefSeq" id="WP_191144572.1">
    <property type="nucleotide sequence ID" value="NZ_JACXAF010000009.1"/>
</dbReference>
<protein>
    <submittedName>
        <fullName evidence="1">Uncharacterized protein</fullName>
    </submittedName>
</protein>
<organism evidence="1 2">
    <name type="scientific">Neiella litorisoli</name>
    <dbReference type="NCBI Taxonomy" id="2771431"/>
    <lineage>
        <taxon>Bacteria</taxon>
        <taxon>Pseudomonadati</taxon>
        <taxon>Pseudomonadota</taxon>
        <taxon>Gammaproteobacteria</taxon>
        <taxon>Alteromonadales</taxon>
        <taxon>Echinimonadaceae</taxon>
        <taxon>Neiella</taxon>
    </lineage>
</organism>
<name>A0A8J6QH48_9GAMM</name>
<evidence type="ECO:0000313" key="2">
    <source>
        <dbReference type="Proteomes" id="UP000638014"/>
    </source>
</evidence>
<dbReference type="EMBL" id="JACXAF010000009">
    <property type="protein sequence ID" value="MBD1389465.1"/>
    <property type="molecule type" value="Genomic_DNA"/>
</dbReference>
<gene>
    <name evidence="1" type="ORF">IC617_08500</name>
</gene>
<keyword evidence="2" id="KW-1185">Reference proteome</keyword>
<accession>A0A8J6QH48</accession>
<reference evidence="1" key="1">
    <citation type="submission" date="2020-09" db="EMBL/GenBank/DDBJ databases">
        <title>A novel bacterium of genus Neiella, isolated from South China Sea.</title>
        <authorList>
            <person name="Huang H."/>
            <person name="Mo K."/>
            <person name="Hu Y."/>
        </authorList>
    </citation>
    <scope>NUCLEOTIDE SEQUENCE</scope>
    <source>
        <strain evidence="1">HB171785</strain>
    </source>
</reference>
<sequence length="176" mass="19933">MADYYSSASFVVAMTAEQAAVAATILHLVQDEDHPDLLARRPSRALRQEYAPEVLSRARRIRRLLINNGDMELDYLALEFDFEPMTSEGATGLWVSDCGEHINGNKAATCIQELLRHFGLDHPVGFEVAYHCSKARLDAFGGCAFFITRKSIRWNSTMCWLEQQFQRLKARTSTTD</sequence>